<dbReference type="EMBL" id="LK033164">
    <property type="protein sequence ID" value="CDY53106.1"/>
    <property type="molecule type" value="Genomic_DNA"/>
</dbReference>
<name>A0A078ITI8_BRANA</name>
<proteinExistence type="predicted"/>
<organism evidence="1 2">
    <name type="scientific">Brassica napus</name>
    <name type="common">Rape</name>
    <dbReference type="NCBI Taxonomy" id="3708"/>
    <lineage>
        <taxon>Eukaryota</taxon>
        <taxon>Viridiplantae</taxon>
        <taxon>Streptophyta</taxon>
        <taxon>Embryophyta</taxon>
        <taxon>Tracheophyta</taxon>
        <taxon>Spermatophyta</taxon>
        <taxon>Magnoliopsida</taxon>
        <taxon>eudicotyledons</taxon>
        <taxon>Gunneridae</taxon>
        <taxon>Pentapetalae</taxon>
        <taxon>rosids</taxon>
        <taxon>malvids</taxon>
        <taxon>Brassicales</taxon>
        <taxon>Brassicaceae</taxon>
        <taxon>Brassiceae</taxon>
        <taxon>Brassica</taxon>
    </lineage>
</organism>
<dbReference type="AlphaFoldDB" id="A0A078ITI8"/>
<protein>
    <submittedName>
        <fullName evidence="1">BnaAnng11950D protein</fullName>
    </submittedName>
</protein>
<keyword evidence="2" id="KW-1185">Reference proteome</keyword>
<dbReference type="Proteomes" id="UP000028999">
    <property type="component" value="Unassembled WGS sequence"/>
</dbReference>
<evidence type="ECO:0000313" key="2">
    <source>
        <dbReference type="Proteomes" id="UP000028999"/>
    </source>
</evidence>
<evidence type="ECO:0000313" key="1">
    <source>
        <dbReference type="EMBL" id="CDY53106.1"/>
    </source>
</evidence>
<reference evidence="1 2" key="1">
    <citation type="journal article" date="2014" name="Science">
        <title>Plant genetics. Early allopolyploid evolution in the post-Neolithic Brassica napus oilseed genome.</title>
        <authorList>
            <person name="Chalhoub B."/>
            <person name="Denoeud F."/>
            <person name="Liu S."/>
            <person name="Parkin I.A."/>
            <person name="Tang H."/>
            <person name="Wang X."/>
            <person name="Chiquet J."/>
            <person name="Belcram H."/>
            <person name="Tong C."/>
            <person name="Samans B."/>
            <person name="Correa M."/>
            <person name="Da Silva C."/>
            <person name="Just J."/>
            <person name="Falentin C."/>
            <person name="Koh C.S."/>
            <person name="Le Clainche I."/>
            <person name="Bernard M."/>
            <person name="Bento P."/>
            <person name="Noel B."/>
            <person name="Labadie K."/>
            <person name="Alberti A."/>
            <person name="Charles M."/>
            <person name="Arnaud D."/>
            <person name="Guo H."/>
            <person name="Daviaud C."/>
            <person name="Alamery S."/>
            <person name="Jabbari K."/>
            <person name="Zhao M."/>
            <person name="Edger P.P."/>
            <person name="Chelaifa H."/>
            <person name="Tack D."/>
            <person name="Lassalle G."/>
            <person name="Mestiri I."/>
            <person name="Schnel N."/>
            <person name="Le Paslier M.C."/>
            <person name="Fan G."/>
            <person name="Renault V."/>
            <person name="Bayer P.E."/>
            <person name="Golicz A.A."/>
            <person name="Manoli S."/>
            <person name="Lee T.H."/>
            <person name="Thi V.H."/>
            <person name="Chalabi S."/>
            <person name="Hu Q."/>
            <person name="Fan C."/>
            <person name="Tollenaere R."/>
            <person name="Lu Y."/>
            <person name="Battail C."/>
            <person name="Shen J."/>
            <person name="Sidebottom C.H."/>
            <person name="Wang X."/>
            <person name="Canaguier A."/>
            <person name="Chauveau A."/>
            <person name="Berard A."/>
            <person name="Deniot G."/>
            <person name="Guan M."/>
            <person name="Liu Z."/>
            <person name="Sun F."/>
            <person name="Lim Y.P."/>
            <person name="Lyons E."/>
            <person name="Town C.D."/>
            <person name="Bancroft I."/>
            <person name="Wang X."/>
            <person name="Meng J."/>
            <person name="Ma J."/>
            <person name="Pires J.C."/>
            <person name="King G.J."/>
            <person name="Brunel D."/>
            <person name="Delourme R."/>
            <person name="Renard M."/>
            <person name="Aury J.M."/>
            <person name="Adams K.L."/>
            <person name="Batley J."/>
            <person name="Snowdon R.J."/>
            <person name="Tost J."/>
            <person name="Edwards D."/>
            <person name="Zhou Y."/>
            <person name="Hua W."/>
            <person name="Sharpe A.G."/>
            <person name="Paterson A.H."/>
            <person name="Guan C."/>
            <person name="Wincker P."/>
        </authorList>
    </citation>
    <scope>NUCLEOTIDE SEQUENCE [LARGE SCALE GENOMIC DNA]</scope>
    <source>
        <strain evidence="2">cv. Darmor-bzh</strain>
    </source>
</reference>
<sequence>MSEQASLFQSPLVLDLLSRP</sequence>
<accession>A0A078ITI8</accession>
<gene>
    <name evidence="1" type="primary">BnaAnng11950D</name>
    <name evidence="1" type="ORF">GSBRNA2T00008544001</name>
</gene>
<dbReference type="PaxDb" id="3708-A0A078ITI8"/>